<dbReference type="PANTHER" id="PTHR31493">
    <property type="entry name" value="NAZO FAMILY MEMBER"/>
    <property type="match status" value="1"/>
</dbReference>
<evidence type="ECO:0000313" key="3">
    <source>
        <dbReference type="Proteomes" id="UP000053875"/>
    </source>
</evidence>
<evidence type="ECO:0000256" key="1">
    <source>
        <dbReference type="ARBA" id="ARBA00029457"/>
    </source>
</evidence>
<dbReference type="Proteomes" id="UP000053875">
    <property type="component" value="Unassembled WGS sequence"/>
</dbReference>
<evidence type="ECO:0000313" key="2">
    <source>
        <dbReference type="EMBL" id="KFV75870.1"/>
    </source>
</evidence>
<dbReference type="Pfam" id="PF20721">
    <property type="entry name" value="C19orf12"/>
    <property type="match status" value="1"/>
</dbReference>
<dbReference type="InterPro" id="IPR033369">
    <property type="entry name" value="C19orf12"/>
</dbReference>
<dbReference type="AlphaFoldDB" id="A0A093H922"/>
<accession>A0A093H922</accession>
<feature type="non-terminal residue" evidence="2">
    <location>
        <position position="137"/>
    </location>
</feature>
<proteinExistence type="inferred from homology"/>
<sequence>MPIKVQHVMDLFSQLAEVKGMKAAVIDCGQGALVAGASAFTGGILAGPVGIAVGGALGGFLGAWMTAGHFRPVPQILMELPPAEQQKLYDAAMAILRTLNYTDAVGLIPLVMGNARLRQIFTELLKTYFSKELNAKL</sequence>
<dbReference type="EMBL" id="KL217267">
    <property type="protein sequence ID" value="KFV75870.1"/>
    <property type="molecule type" value="Genomic_DNA"/>
</dbReference>
<gene>
    <name evidence="2" type="ORF">N307_12941</name>
</gene>
<comment type="similarity">
    <text evidence="1">Belongs to the C19orf12 family.</text>
</comment>
<organism evidence="2 3">
    <name type="scientific">Dryobates pubescens</name>
    <name type="common">Downy woodpecker</name>
    <name type="synonym">Picoides pubescens</name>
    <dbReference type="NCBI Taxonomy" id="118200"/>
    <lineage>
        <taxon>Eukaryota</taxon>
        <taxon>Metazoa</taxon>
        <taxon>Chordata</taxon>
        <taxon>Craniata</taxon>
        <taxon>Vertebrata</taxon>
        <taxon>Euteleostomi</taxon>
        <taxon>Archelosauria</taxon>
        <taxon>Archosauria</taxon>
        <taxon>Dinosauria</taxon>
        <taxon>Saurischia</taxon>
        <taxon>Theropoda</taxon>
        <taxon>Coelurosauria</taxon>
        <taxon>Aves</taxon>
        <taxon>Neognathae</taxon>
        <taxon>Neoaves</taxon>
        <taxon>Telluraves</taxon>
        <taxon>Coraciimorphae</taxon>
        <taxon>Piciformes</taxon>
        <taxon>Picidae</taxon>
        <taxon>Dryobates</taxon>
    </lineage>
</organism>
<keyword evidence="3" id="KW-1185">Reference proteome</keyword>
<protein>
    <submittedName>
        <fullName evidence="2">Protein C19orf12</fullName>
    </submittedName>
</protein>
<dbReference type="PANTHER" id="PTHR31493:SF1">
    <property type="entry name" value="PROTEIN C19ORF12"/>
    <property type="match status" value="1"/>
</dbReference>
<reference evidence="2 3" key="1">
    <citation type="submission" date="2014-04" db="EMBL/GenBank/DDBJ databases">
        <title>Genome evolution of avian class.</title>
        <authorList>
            <person name="Zhang G."/>
            <person name="Li C."/>
        </authorList>
    </citation>
    <scope>NUCLEOTIDE SEQUENCE [LARGE SCALE GENOMIC DNA]</scope>
    <source>
        <strain evidence="2">BGI_N307</strain>
    </source>
</reference>
<name>A0A093H922_DRYPU</name>